<proteinExistence type="predicted"/>
<keyword evidence="2" id="KW-1185">Reference proteome</keyword>
<organism evidence="1 2">
    <name type="scientific">Paenibacillus albidus</name>
    <dbReference type="NCBI Taxonomy" id="2041023"/>
    <lineage>
        <taxon>Bacteria</taxon>
        <taxon>Bacillati</taxon>
        <taxon>Bacillota</taxon>
        <taxon>Bacilli</taxon>
        <taxon>Bacillales</taxon>
        <taxon>Paenibacillaceae</taxon>
        <taxon>Paenibacillus</taxon>
    </lineage>
</organism>
<gene>
    <name evidence="1" type="ORF">GCM10010912_55520</name>
</gene>
<accession>A0A917D166</accession>
<dbReference type="Proteomes" id="UP000637643">
    <property type="component" value="Unassembled WGS sequence"/>
</dbReference>
<sequence>MTKNSEGDLVAMDIEVFSRREIMLRLREKLLAVEADRLARRAVLRRTKNKLMEAIQTLSYMWERILFPQS</sequence>
<dbReference type="AlphaFoldDB" id="A0A917D166"/>
<dbReference type="RefSeq" id="WP_229696391.1">
    <property type="nucleotide sequence ID" value="NZ_BMKR01000036.1"/>
</dbReference>
<name>A0A917D166_9BACL</name>
<comment type="caution">
    <text evidence="1">The sequence shown here is derived from an EMBL/GenBank/DDBJ whole genome shotgun (WGS) entry which is preliminary data.</text>
</comment>
<dbReference type="EMBL" id="BMKR01000036">
    <property type="protein sequence ID" value="GGG03684.1"/>
    <property type="molecule type" value="Genomic_DNA"/>
</dbReference>
<reference evidence="1" key="2">
    <citation type="submission" date="2020-09" db="EMBL/GenBank/DDBJ databases">
        <authorList>
            <person name="Sun Q."/>
            <person name="Zhou Y."/>
        </authorList>
    </citation>
    <scope>NUCLEOTIDE SEQUENCE</scope>
    <source>
        <strain evidence="1">CGMCC 1.16134</strain>
    </source>
</reference>
<protein>
    <submittedName>
        <fullName evidence="1">Uncharacterized protein</fullName>
    </submittedName>
</protein>
<reference evidence="1" key="1">
    <citation type="journal article" date="2014" name="Int. J. Syst. Evol. Microbiol.">
        <title>Complete genome sequence of Corynebacterium casei LMG S-19264T (=DSM 44701T), isolated from a smear-ripened cheese.</title>
        <authorList>
            <consortium name="US DOE Joint Genome Institute (JGI-PGF)"/>
            <person name="Walter F."/>
            <person name="Albersmeier A."/>
            <person name="Kalinowski J."/>
            <person name="Ruckert C."/>
        </authorList>
    </citation>
    <scope>NUCLEOTIDE SEQUENCE</scope>
    <source>
        <strain evidence="1">CGMCC 1.16134</strain>
    </source>
</reference>
<evidence type="ECO:0000313" key="1">
    <source>
        <dbReference type="EMBL" id="GGG03684.1"/>
    </source>
</evidence>
<evidence type="ECO:0000313" key="2">
    <source>
        <dbReference type="Proteomes" id="UP000637643"/>
    </source>
</evidence>